<dbReference type="RefSeq" id="WP_367957800.1">
    <property type="nucleotide sequence ID" value="NZ_JBAKFK010000001.1"/>
</dbReference>
<feature type="transmembrane region" description="Helical" evidence="1">
    <location>
        <begin position="57"/>
        <end position="77"/>
    </location>
</feature>
<accession>A0ABV3TAP3</accession>
<feature type="transmembrane region" description="Helical" evidence="1">
    <location>
        <begin position="145"/>
        <end position="164"/>
    </location>
</feature>
<proteinExistence type="predicted"/>
<reference evidence="2 3" key="1">
    <citation type="submission" date="2024-02" db="EMBL/GenBank/DDBJ databases">
        <title>New especies of Spiribacter isolated from saline water.</title>
        <authorList>
            <person name="Leon M.J."/>
            <person name="De La Haba R."/>
            <person name="Sanchez-Porro C."/>
            <person name="Ventosa A."/>
        </authorList>
    </citation>
    <scope>NUCLEOTIDE SEQUENCE [LARGE SCALE GENOMIC DNA]</scope>
    <source>
        <strain evidence="3">ag22IC6-390</strain>
    </source>
</reference>
<organism evidence="2 3">
    <name type="scientific">Spiribacter pallidus</name>
    <dbReference type="NCBI Taxonomy" id="1987936"/>
    <lineage>
        <taxon>Bacteria</taxon>
        <taxon>Pseudomonadati</taxon>
        <taxon>Pseudomonadota</taxon>
        <taxon>Gammaproteobacteria</taxon>
        <taxon>Chromatiales</taxon>
        <taxon>Ectothiorhodospiraceae</taxon>
        <taxon>Spiribacter</taxon>
    </lineage>
</organism>
<evidence type="ECO:0000256" key="1">
    <source>
        <dbReference type="SAM" id="Phobius"/>
    </source>
</evidence>
<feature type="transmembrane region" description="Helical" evidence="1">
    <location>
        <begin position="89"/>
        <end position="107"/>
    </location>
</feature>
<evidence type="ECO:0000313" key="3">
    <source>
        <dbReference type="Proteomes" id="UP001556709"/>
    </source>
</evidence>
<name>A0ABV3TAP3_9GAMM</name>
<dbReference type="EMBL" id="JBAKFM010000001">
    <property type="protein sequence ID" value="MEX0468704.1"/>
    <property type="molecule type" value="Genomic_DNA"/>
</dbReference>
<gene>
    <name evidence="2" type="ORF">V6X73_03035</name>
</gene>
<keyword evidence="1" id="KW-0812">Transmembrane</keyword>
<keyword evidence="1" id="KW-0472">Membrane</keyword>
<sequence length="170" mass="17661">MAETSASSPQRLLGIALLRAGPDELPCSNALLGGTIAATAAINYPVIQRYTPEVEPLVQILLLIAYNAAFLAVALWLRGVPARFTQTATAVFGTDAIISAVALPVLLRLGQPNETNGLAAGLFLALLLWNVAVVSRILRAALSMTTGFAVGLALVYLFGASVFVRGLTGA</sequence>
<evidence type="ECO:0000313" key="2">
    <source>
        <dbReference type="EMBL" id="MEX0468704.1"/>
    </source>
</evidence>
<evidence type="ECO:0008006" key="4">
    <source>
        <dbReference type="Google" id="ProtNLM"/>
    </source>
</evidence>
<feature type="transmembrane region" description="Helical" evidence="1">
    <location>
        <begin position="119"/>
        <end position="138"/>
    </location>
</feature>
<comment type="caution">
    <text evidence="2">The sequence shown here is derived from an EMBL/GenBank/DDBJ whole genome shotgun (WGS) entry which is preliminary data.</text>
</comment>
<keyword evidence="3" id="KW-1185">Reference proteome</keyword>
<protein>
    <recommendedName>
        <fullName evidence="4">Yip1 domain-containing protein</fullName>
    </recommendedName>
</protein>
<keyword evidence="1" id="KW-1133">Transmembrane helix</keyword>
<dbReference type="Proteomes" id="UP001556709">
    <property type="component" value="Unassembled WGS sequence"/>
</dbReference>